<dbReference type="PANTHER" id="PTHR35936">
    <property type="entry name" value="MEMBRANE-BOUND LYTIC MUREIN TRANSGLYCOSYLASE F"/>
    <property type="match status" value="1"/>
</dbReference>
<gene>
    <name evidence="5" type="ORF">N476_22425</name>
</gene>
<evidence type="ECO:0000259" key="4">
    <source>
        <dbReference type="SMART" id="SM00062"/>
    </source>
</evidence>
<accession>A0A167CUW3</accession>
<proteinExistence type="inferred from homology"/>
<evidence type="ECO:0000256" key="3">
    <source>
        <dbReference type="SAM" id="SignalP"/>
    </source>
</evidence>
<dbReference type="EMBL" id="AUXZ01000094">
    <property type="protein sequence ID" value="KZN48096.1"/>
    <property type="molecule type" value="Genomic_DNA"/>
</dbReference>
<dbReference type="RefSeq" id="WP_063363215.1">
    <property type="nucleotide sequence ID" value="NZ_AUXZ01000094.1"/>
</dbReference>
<dbReference type="Proteomes" id="UP000076503">
    <property type="component" value="Unassembled WGS sequence"/>
</dbReference>
<name>A0A167CUW3_9GAMM</name>
<evidence type="ECO:0000313" key="6">
    <source>
        <dbReference type="Proteomes" id="UP000076503"/>
    </source>
</evidence>
<keyword evidence="2 3" id="KW-0732">Signal</keyword>
<dbReference type="SMART" id="SM00062">
    <property type="entry name" value="PBPb"/>
    <property type="match status" value="1"/>
</dbReference>
<dbReference type="AlphaFoldDB" id="A0A167CUW3"/>
<comment type="caution">
    <text evidence="5">The sequence shown here is derived from an EMBL/GenBank/DDBJ whole genome shotgun (WGS) entry which is preliminary data.</text>
</comment>
<dbReference type="PROSITE" id="PS51257">
    <property type="entry name" value="PROKAR_LIPOPROTEIN"/>
    <property type="match status" value="1"/>
</dbReference>
<feature type="domain" description="Solute-binding protein family 3/N-terminal" evidence="4">
    <location>
        <begin position="25"/>
        <end position="262"/>
    </location>
</feature>
<reference evidence="5 6" key="1">
    <citation type="submission" date="2013-07" db="EMBL/GenBank/DDBJ databases">
        <title>Comparative Genomic and Metabolomic Analysis of Twelve Strains of Pseudoalteromonas luteoviolacea.</title>
        <authorList>
            <person name="Vynne N.G."/>
            <person name="Mansson M."/>
            <person name="Gram L."/>
        </authorList>
    </citation>
    <scope>NUCLEOTIDE SEQUENCE [LARGE SCALE GENOMIC DNA]</scope>
    <source>
        <strain evidence="5 6">H33</strain>
    </source>
</reference>
<feature type="chain" id="PRO_5007884908" description="Solute-binding protein family 3/N-terminal domain-containing protein" evidence="3">
    <location>
        <begin position="22"/>
        <end position="273"/>
    </location>
</feature>
<dbReference type="Gene3D" id="3.40.190.10">
    <property type="entry name" value="Periplasmic binding protein-like II"/>
    <property type="match status" value="2"/>
</dbReference>
<dbReference type="PANTHER" id="PTHR35936:SF25">
    <property type="entry name" value="ABC TRANSPORTER SUBSTRATE-BINDING PROTEIN"/>
    <property type="match status" value="1"/>
</dbReference>
<evidence type="ECO:0000313" key="5">
    <source>
        <dbReference type="EMBL" id="KZN48096.1"/>
    </source>
</evidence>
<evidence type="ECO:0000256" key="2">
    <source>
        <dbReference type="ARBA" id="ARBA00022729"/>
    </source>
</evidence>
<dbReference type="PATRIC" id="fig|1365251.3.peg.3950"/>
<sequence>MVLLLRALTVVYLSVGFACHAALKTVSVITLPDYAPFGFLDNGDTHVVRVAPGEDSPVFKGFAWDVVRESFHEMGYTVELWVVPWARALTYLDNGRVDLIFPVSISEERLKIYRYSKEYVNTVYYRIYVLKEQPIEWDSLATFDGKTIAQMRGFNYGAKWAQATDIKKYDVGGIFQGFEMLKSKRVHGFAGYEGVWDIVLQQHNLENEIVKLPMFDSNKEFIAASYGNPMAKKLLKQFDLGRQRITENGTMTRIKHKWSAVLSEQVEAPVQRN</sequence>
<dbReference type="Pfam" id="PF00497">
    <property type="entry name" value="SBP_bac_3"/>
    <property type="match status" value="1"/>
</dbReference>
<evidence type="ECO:0000256" key="1">
    <source>
        <dbReference type="ARBA" id="ARBA00010333"/>
    </source>
</evidence>
<dbReference type="SUPFAM" id="SSF53850">
    <property type="entry name" value="Periplasmic binding protein-like II"/>
    <property type="match status" value="1"/>
</dbReference>
<organism evidence="5 6">
    <name type="scientific">Pseudoalteromonas luteoviolacea H33</name>
    <dbReference type="NCBI Taxonomy" id="1365251"/>
    <lineage>
        <taxon>Bacteria</taxon>
        <taxon>Pseudomonadati</taxon>
        <taxon>Pseudomonadota</taxon>
        <taxon>Gammaproteobacteria</taxon>
        <taxon>Alteromonadales</taxon>
        <taxon>Pseudoalteromonadaceae</taxon>
        <taxon>Pseudoalteromonas</taxon>
    </lineage>
</organism>
<dbReference type="InterPro" id="IPR001638">
    <property type="entry name" value="Solute-binding_3/MltF_N"/>
</dbReference>
<feature type="signal peptide" evidence="3">
    <location>
        <begin position="1"/>
        <end position="21"/>
    </location>
</feature>
<protein>
    <recommendedName>
        <fullName evidence="4">Solute-binding protein family 3/N-terminal domain-containing protein</fullName>
    </recommendedName>
</protein>
<comment type="similarity">
    <text evidence="1">Belongs to the bacterial solute-binding protein 3 family.</text>
</comment>